<comment type="similarity">
    <text evidence="8 9">Belongs to the TonB-dependent receptor family.</text>
</comment>
<dbReference type="NCBIfam" id="TIGR04057">
    <property type="entry name" value="SusC_RagA_signa"/>
    <property type="match status" value="1"/>
</dbReference>
<evidence type="ECO:0000256" key="1">
    <source>
        <dbReference type="ARBA" id="ARBA00004571"/>
    </source>
</evidence>
<evidence type="ECO:0000256" key="3">
    <source>
        <dbReference type="ARBA" id="ARBA00022452"/>
    </source>
</evidence>
<dbReference type="NCBIfam" id="TIGR04056">
    <property type="entry name" value="OMP_RagA_SusC"/>
    <property type="match status" value="1"/>
</dbReference>
<feature type="domain" description="TonB-dependent receptor plug" evidence="11">
    <location>
        <begin position="132"/>
        <end position="238"/>
    </location>
</feature>
<reference evidence="12 13" key="1">
    <citation type="submission" date="2017-09" db="EMBL/GenBank/DDBJ databases">
        <title>Phase variable restriction modification systems are present in the genome sequences of periodontal pathogens Prevotella intermedia, Tannerella forsythia and Porphyromonas gingivalis.</title>
        <authorList>
            <person name="Haigh R.D."/>
            <person name="Crawford L."/>
            <person name="Ralph J."/>
            <person name="Wanford J."/>
            <person name="Vartoukian S.R."/>
            <person name="Hijazib K."/>
            <person name="Wade W."/>
            <person name="Oggioni M.R."/>
        </authorList>
    </citation>
    <scope>NUCLEOTIDE SEQUENCE [LARGE SCALE GENOMIC DNA]</scope>
    <source>
        <strain evidence="12 13">WW11663</strain>
    </source>
</reference>
<dbReference type="Proteomes" id="UP000219259">
    <property type="component" value="Unassembled WGS sequence"/>
</dbReference>
<dbReference type="Pfam" id="PF00593">
    <property type="entry name" value="TonB_dep_Rec_b-barrel"/>
    <property type="match status" value="1"/>
</dbReference>
<organism evidence="12 13">
    <name type="scientific">Tannerella forsythia</name>
    <name type="common">Bacteroides forsythus</name>
    <dbReference type="NCBI Taxonomy" id="28112"/>
    <lineage>
        <taxon>Bacteria</taxon>
        <taxon>Pseudomonadati</taxon>
        <taxon>Bacteroidota</taxon>
        <taxon>Bacteroidia</taxon>
        <taxon>Bacteroidales</taxon>
        <taxon>Tannerellaceae</taxon>
        <taxon>Tannerella</taxon>
    </lineage>
</organism>
<dbReference type="Gene3D" id="2.170.130.10">
    <property type="entry name" value="TonB-dependent receptor, plug domain"/>
    <property type="match status" value="1"/>
</dbReference>
<evidence type="ECO:0000256" key="6">
    <source>
        <dbReference type="ARBA" id="ARBA00023136"/>
    </source>
</evidence>
<evidence type="ECO:0000256" key="8">
    <source>
        <dbReference type="PROSITE-ProRule" id="PRU01360"/>
    </source>
</evidence>
<dbReference type="RefSeq" id="WP_097531211.1">
    <property type="nucleotide sequence ID" value="NZ_NSLJ01000014.1"/>
</dbReference>
<keyword evidence="3 8" id="KW-1134">Transmembrane beta strand</keyword>
<dbReference type="FunFam" id="2.60.40.1120:FF:000003">
    <property type="entry name" value="Outer membrane protein Omp121"/>
    <property type="match status" value="1"/>
</dbReference>
<dbReference type="Pfam" id="PF07715">
    <property type="entry name" value="Plug"/>
    <property type="match status" value="1"/>
</dbReference>
<accession>A0A2A6E807</accession>
<dbReference type="InterPro" id="IPR023997">
    <property type="entry name" value="TonB-dep_OMP_SusC/RagA_CS"/>
</dbReference>
<comment type="subcellular location">
    <subcellularLocation>
        <location evidence="1 8">Cell outer membrane</location>
        <topology evidence="1 8">Multi-pass membrane protein</topology>
    </subcellularLocation>
</comment>
<dbReference type="InterPro" id="IPR039426">
    <property type="entry name" value="TonB-dep_rcpt-like"/>
</dbReference>
<dbReference type="PROSITE" id="PS52016">
    <property type="entry name" value="TONB_DEPENDENT_REC_3"/>
    <property type="match status" value="1"/>
</dbReference>
<dbReference type="InterPro" id="IPR000531">
    <property type="entry name" value="Beta-barrel_TonB"/>
</dbReference>
<evidence type="ECO:0000259" key="11">
    <source>
        <dbReference type="Pfam" id="PF07715"/>
    </source>
</evidence>
<keyword evidence="2 8" id="KW-0813">Transport</keyword>
<dbReference type="InterPro" id="IPR036942">
    <property type="entry name" value="Beta-barrel_TonB_sf"/>
</dbReference>
<dbReference type="InterPro" id="IPR012910">
    <property type="entry name" value="Plug_dom"/>
</dbReference>
<dbReference type="InterPro" id="IPR037066">
    <property type="entry name" value="Plug_dom_sf"/>
</dbReference>
<protein>
    <submittedName>
        <fullName evidence="12">SusC/RagA family TonB-linked outer membrane protein</fullName>
    </submittedName>
</protein>
<dbReference type="Gene3D" id="2.40.170.20">
    <property type="entry name" value="TonB-dependent receptor, beta-barrel domain"/>
    <property type="match status" value="1"/>
</dbReference>
<evidence type="ECO:0000256" key="2">
    <source>
        <dbReference type="ARBA" id="ARBA00022448"/>
    </source>
</evidence>
<dbReference type="Pfam" id="PF13715">
    <property type="entry name" value="CarbopepD_reg_2"/>
    <property type="match status" value="1"/>
</dbReference>
<feature type="domain" description="TonB-dependent receptor-like beta-barrel" evidence="10">
    <location>
        <begin position="431"/>
        <end position="1043"/>
    </location>
</feature>
<sequence>MMHKQSVLKHGMGMAFGLLLTTGVPSFSSYAENVTVAVTQQSRTVSGTVVDEQGVPLLGVNVSVSGTTTGTITDIDGKFTLEVPAGAQLTFSYIGFISQTLPSSNNLSRVVLKEDTQKLQEVVVVGYGTQQKKDITGSVAVVNADELLKTPSASATQQLQGRAAGVVIGSTGSPGSKSMVRIRGIGTVNDNGPLYVIDGVSTRNQNLNSINPNDIESMQVLKDASSAAIYGAEASNGVILITTKKGLKTAQRPKLTYDAYIGGSTTGKKYDVLNATDRLNVEWAAQANGYKIRNSNDLPSHKQFGTGATPSIPNYLSTKGAEGQQLNPADYSYPANQMVPWDAQGTDWWNELSRTGVIQNHQLSLQGGSNHGSYLFSANYYDQEGTVIHQYFRRYQIRANTSYNVRDWLRVGENLTYAWTKDNGLNEKSNEATPYSWTYRASPWVPVYDIQGHFAGSKIAGTGNFINPVADAIRNKDNYWSNTRIFGNIWGEVDFMKDLTFRTSFGIDYTGNYSYSMSKKDLEFSESPGANGLTEEAGFNFRWVWTNTLTFNRTFNEVHKLNLLVGTEAVRDGLGRKMLGYRRNYLYEDDVRTWTLDMGEYNNFRRAESDYKGEYASFGIFGRANYSFADKYLLTATVRRDGVSRFSKSNRYGTFPSVSAAWRLSSEEFMKDFEWLDDLKLRVGYGQAGNSTFPRATNFISTYSTNPSRTNYDFTGRQTSSQLGYRMGTFGNPDTKWERVETTNIGLDATFLEGKFSTNIEWWYKKSTDMLVEAVYSNLAGGADKPYINIGDMKNTGVDFMINYQDRNGDLSWNVNLNVSTYKNEVLKIGVSDKAAKYGYSDRISGPVSRTMKGRPIGEFYGYQIDGFYESEEEVKALTPLGETAGKFDPKTYIGKFKYRDVDGDGKITTNDRDVLGSPHPDFTAGLNVGLGYKGIDFSMFWYACVGNEIFNGAKYFTDFWMFNGNRSSRMRDLSWEPGKKNAILPILDKQDNKSGTNANSYYVEDGTYARMKHITLGYTLPKNWLRKATIENLRFYVQAENLLTITGYKGIDPEVTNRDKTASGGDLEKGIDVGGIPNSIKFIFGVNLVF</sequence>
<dbReference type="InterPro" id="IPR023996">
    <property type="entry name" value="TonB-dep_OMP_SusC/RagA"/>
</dbReference>
<evidence type="ECO:0000259" key="10">
    <source>
        <dbReference type="Pfam" id="PF00593"/>
    </source>
</evidence>
<gene>
    <name evidence="12" type="ORF">CLI86_06815</name>
</gene>
<dbReference type="AlphaFoldDB" id="A0A2A6E807"/>
<name>A0A2A6E807_TANFO</name>
<dbReference type="Gene3D" id="2.60.40.1120">
    <property type="entry name" value="Carboxypeptidase-like, regulatory domain"/>
    <property type="match status" value="1"/>
</dbReference>
<dbReference type="InterPro" id="IPR008969">
    <property type="entry name" value="CarboxyPept-like_regulatory"/>
</dbReference>
<keyword evidence="4 8" id="KW-0812">Transmembrane</keyword>
<dbReference type="SUPFAM" id="SSF56935">
    <property type="entry name" value="Porins"/>
    <property type="match status" value="1"/>
</dbReference>
<evidence type="ECO:0000313" key="13">
    <source>
        <dbReference type="Proteomes" id="UP000219259"/>
    </source>
</evidence>
<comment type="caution">
    <text evidence="12">The sequence shown here is derived from an EMBL/GenBank/DDBJ whole genome shotgun (WGS) entry which is preliminary data.</text>
</comment>
<dbReference type="GO" id="GO:0009279">
    <property type="term" value="C:cell outer membrane"/>
    <property type="evidence" value="ECO:0007669"/>
    <property type="project" value="UniProtKB-SubCell"/>
</dbReference>
<keyword evidence="7 8" id="KW-0998">Cell outer membrane</keyword>
<keyword evidence="6 8" id="KW-0472">Membrane</keyword>
<evidence type="ECO:0000256" key="9">
    <source>
        <dbReference type="RuleBase" id="RU003357"/>
    </source>
</evidence>
<evidence type="ECO:0000256" key="5">
    <source>
        <dbReference type="ARBA" id="ARBA00023077"/>
    </source>
</evidence>
<evidence type="ECO:0000256" key="7">
    <source>
        <dbReference type="ARBA" id="ARBA00023237"/>
    </source>
</evidence>
<keyword evidence="5 9" id="KW-0798">TonB box</keyword>
<proteinExistence type="inferred from homology"/>
<evidence type="ECO:0000256" key="4">
    <source>
        <dbReference type="ARBA" id="ARBA00022692"/>
    </source>
</evidence>
<dbReference type="EMBL" id="NSLJ01000014">
    <property type="protein sequence ID" value="PDP43797.1"/>
    <property type="molecule type" value="Genomic_DNA"/>
</dbReference>
<dbReference type="SUPFAM" id="SSF49464">
    <property type="entry name" value="Carboxypeptidase regulatory domain-like"/>
    <property type="match status" value="1"/>
</dbReference>
<evidence type="ECO:0000313" key="12">
    <source>
        <dbReference type="EMBL" id="PDP43797.1"/>
    </source>
</evidence>